<dbReference type="InterPro" id="IPR025340">
    <property type="entry name" value="DUF4246"/>
</dbReference>
<dbReference type="Pfam" id="PF14033">
    <property type="entry name" value="DUF4246"/>
    <property type="match status" value="1"/>
</dbReference>
<evidence type="ECO:0000259" key="2">
    <source>
        <dbReference type="Pfam" id="PF14033"/>
    </source>
</evidence>
<dbReference type="VEuPathDB" id="FungiDB:UREG_07334"/>
<dbReference type="PANTHER" id="PTHR33119">
    <property type="entry name" value="IFI3P"/>
    <property type="match status" value="1"/>
</dbReference>
<dbReference type="PANTHER" id="PTHR33119:SF1">
    <property type="entry name" value="FE2OG DIOXYGENASE DOMAIN-CONTAINING PROTEIN"/>
    <property type="match status" value="1"/>
</dbReference>
<evidence type="ECO:0000313" key="4">
    <source>
        <dbReference type="Proteomes" id="UP000002058"/>
    </source>
</evidence>
<dbReference type="HOGENOM" id="CLU_012066_2_0_1"/>
<dbReference type="Proteomes" id="UP000002058">
    <property type="component" value="Unassembled WGS sequence"/>
</dbReference>
<keyword evidence="4" id="KW-1185">Reference proteome</keyword>
<dbReference type="OrthoDB" id="415532at2759"/>
<feature type="region of interest" description="Disordered" evidence="1">
    <location>
        <begin position="274"/>
        <end position="293"/>
    </location>
</feature>
<sequence>MSLSRDPRLTGARLFPNALDSPASAKPYTMRELKLMQVFDSEITSKWRIEAMALDPDDITEAMMDWIIEELQFKAKLYKETGLTYVFDGDVVKSDLKIPKFLQESLKVAVAPLEDVPEEEKDYHPYSGDQVLNLVHPSLFPLVYGRTRIVQDGSFTPDEGVKRSGEGEVIEWPGYEQQVQGSTNSWSTKFQWLPCNISFVPTAPSGDQSAANFGSESFRCKINSYINNLHPDDHGDLYSILEEIITRTVPLWNMTLSGLGMRFNKRINYNDVKYDPDPDDIPEEQYPQPEENEPDYSYWARLETWKQEIRQVVLPEPGKFIPRPVSSKYTFLKDYGKAIRTLEQDQEVDLYESFKASGLQVIVKLANIYLTPEDPDYTGGLWHVEGQLNERICATALYYYDSENITDSRLSFRQSISEDFSLEIGYEQFHFEWQEKVFGLEEEALAVQELGSVSCKEGRLLTFPNIFQHRVEPFHLKDPTKPGHRKIVALFLVDPNVRITSTAEVPAQRKDWWLRQVPLDNILTRLPQELGDQVQRELSGFPMTMEEAQELRLELMDERVAYADDDEWPDTFIYSLCEH</sequence>
<feature type="domain" description="DUF4246" evidence="2">
    <location>
        <begin position="61"/>
        <end position="514"/>
    </location>
</feature>
<evidence type="ECO:0000256" key="1">
    <source>
        <dbReference type="SAM" id="MobiDB-lite"/>
    </source>
</evidence>
<dbReference type="AlphaFoldDB" id="C4JYT3"/>
<dbReference type="STRING" id="336963.C4JYT3"/>
<dbReference type="eggNOG" id="ENOG502QQIE">
    <property type="taxonomic scope" value="Eukaryota"/>
</dbReference>
<dbReference type="GeneID" id="8444212"/>
<name>C4JYT3_UNCRE</name>
<protein>
    <recommendedName>
        <fullName evidence="2">DUF4246 domain-containing protein</fullName>
    </recommendedName>
</protein>
<dbReference type="InParanoid" id="C4JYT3"/>
<proteinExistence type="predicted"/>
<gene>
    <name evidence="3" type="ORF">UREG_07334</name>
</gene>
<dbReference type="KEGG" id="ure:UREG_07334"/>
<evidence type="ECO:0000313" key="3">
    <source>
        <dbReference type="EMBL" id="EEP82469.1"/>
    </source>
</evidence>
<organism evidence="3 4">
    <name type="scientific">Uncinocarpus reesii (strain UAMH 1704)</name>
    <dbReference type="NCBI Taxonomy" id="336963"/>
    <lineage>
        <taxon>Eukaryota</taxon>
        <taxon>Fungi</taxon>
        <taxon>Dikarya</taxon>
        <taxon>Ascomycota</taxon>
        <taxon>Pezizomycotina</taxon>
        <taxon>Eurotiomycetes</taxon>
        <taxon>Eurotiomycetidae</taxon>
        <taxon>Onygenales</taxon>
        <taxon>Onygenaceae</taxon>
        <taxon>Uncinocarpus</taxon>
    </lineage>
</organism>
<dbReference type="InterPro" id="IPR049192">
    <property type="entry name" value="DUF4246_C"/>
</dbReference>
<accession>C4JYT3</accession>
<dbReference type="RefSeq" id="XP_002582561.1">
    <property type="nucleotide sequence ID" value="XM_002582515.1"/>
</dbReference>
<dbReference type="OMA" id="QDRHEFI"/>
<reference evidence="4" key="1">
    <citation type="journal article" date="2009" name="Genome Res.">
        <title>Comparative genomic analyses of the human fungal pathogens Coccidioides and their relatives.</title>
        <authorList>
            <person name="Sharpton T.J."/>
            <person name="Stajich J.E."/>
            <person name="Rounsley S.D."/>
            <person name="Gardner M.J."/>
            <person name="Wortman J.R."/>
            <person name="Jordar V.S."/>
            <person name="Maiti R."/>
            <person name="Kodira C.D."/>
            <person name="Neafsey D.E."/>
            <person name="Zeng Q."/>
            <person name="Hung C.-Y."/>
            <person name="McMahan C."/>
            <person name="Muszewska A."/>
            <person name="Grynberg M."/>
            <person name="Mandel M.A."/>
            <person name="Kellner E.M."/>
            <person name="Barker B.M."/>
            <person name="Galgiani J.N."/>
            <person name="Orbach M.J."/>
            <person name="Kirkland T.N."/>
            <person name="Cole G.T."/>
            <person name="Henn M.R."/>
            <person name="Birren B.W."/>
            <person name="Taylor J.W."/>
        </authorList>
    </citation>
    <scope>NUCLEOTIDE SEQUENCE [LARGE SCALE GENOMIC DNA]</scope>
    <source>
        <strain evidence="4">UAMH 1704</strain>
    </source>
</reference>
<dbReference type="EMBL" id="CH476619">
    <property type="protein sequence ID" value="EEP82469.1"/>
    <property type="molecule type" value="Genomic_DNA"/>
</dbReference>